<feature type="transmembrane region" description="Helical" evidence="4">
    <location>
        <begin position="273"/>
        <end position="299"/>
    </location>
</feature>
<evidence type="ECO:0000256" key="3">
    <source>
        <dbReference type="ARBA" id="ARBA00022679"/>
    </source>
</evidence>
<name>A0AAU9CRK3_9BACT</name>
<comment type="similarity">
    <text evidence="1">Belongs to the glycosyltransferase 2 family.</text>
</comment>
<protein>
    <submittedName>
        <fullName evidence="6">Glycosyl transferase family 2</fullName>
    </submittedName>
</protein>
<gene>
    <name evidence="6" type="ORF">FUAX_30490</name>
</gene>
<evidence type="ECO:0000256" key="4">
    <source>
        <dbReference type="SAM" id="Phobius"/>
    </source>
</evidence>
<evidence type="ECO:0000256" key="2">
    <source>
        <dbReference type="ARBA" id="ARBA00022676"/>
    </source>
</evidence>
<keyword evidence="7" id="KW-1185">Reference proteome</keyword>
<sequence>MVVMWIFAGVLFSLTCFYAVGLLVVRKKWLAVGDSQKTSSDGLKISVLVAARNEEKSLGRLLEALGGQQFQPEEIIVVNDHSDDATRSVLEAWSDRLPNLRILDNIGQGKKSAVAYGVTQATGDVIAVTDADCWMESVWLAGLAGGFSDEKVKMVCAPVYIQPDGGFLSKAQTWEMAALGMVAGVAIKSGSPLFCNAANMAFRKDVFLEVGGYEGNAHIPSGDDEFLLRKIKESYPGGVEYVAGANVLVRTGAQENLKKFLSQRRRWAGKWNASGFGLTAVVALSVLAFHLMNLSAYAFSFSGFLPWWLLVSQQAVKLVSEYVFLQVFFFNKEDVPGFPSFMLTGILYPLYAVVVGFTANRGGYEWKGRKYEAPNEKARPVKG</sequence>
<reference evidence="6 7" key="1">
    <citation type="submission" date="2021-12" db="EMBL/GenBank/DDBJ databases">
        <title>Genome sequencing of bacteria with rrn-lacking chromosome and rrn-plasmid.</title>
        <authorList>
            <person name="Anda M."/>
            <person name="Iwasaki W."/>
        </authorList>
    </citation>
    <scope>NUCLEOTIDE SEQUENCE [LARGE SCALE GENOMIC DNA]</scope>
    <source>
        <strain evidence="6 7">DSM 100852</strain>
    </source>
</reference>
<evidence type="ECO:0000313" key="7">
    <source>
        <dbReference type="Proteomes" id="UP001348817"/>
    </source>
</evidence>
<feature type="transmembrane region" description="Helical" evidence="4">
    <location>
        <begin position="6"/>
        <end position="25"/>
    </location>
</feature>
<organism evidence="6 7">
    <name type="scientific">Fulvitalea axinellae</name>
    <dbReference type="NCBI Taxonomy" id="1182444"/>
    <lineage>
        <taxon>Bacteria</taxon>
        <taxon>Pseudomonadati</taxon>
        <taxon>Bacteroidota</taxon>
        <taxon>Cytophagia</taxon>
        <taxon>Cytophagales</taxon>
        <taxon>Persicobacteraceae</taxon>
        <taxon>Fulvitalea</taxon>
    </lineage>
</organism>
<dbReference type="Gene3D" id="3.90.550.10">
    <property type="entry name" value="Spore Coat Polysaccharide Biosynthesis Protein SpsA, Chain A"/>
    <property type="match status" value="1"/>
</dbReference>
<dbReference type="SUPFAM" id="SSF53448">
    <property type="entry name" value="Nucleotide-diphospho-sugar transferases"/>
    <property type="match status" value="1"/>
</dbReference>
<dbReference type="Pfam" id="PF00535">
    <property type="entry name" value="Glycos_transf_2"/>
    <property type="match status" value="1"/>
</dbReference>
<dbReference type="GO" id="GO:0016757">
    <property type="term" value="F:glycosyltransferase activity"/>
    <property type="evidence" value="ECO:0007669"/>
    <property type="project" value="UniProtKB-KW"/>
</dbReference>
<dbReference type="AlphaFoldDB" id="A0AAU9CRK3"/>
<dbReference type="InterPro" id="IPR029044">
    <property type="entry name" value="Nucleotide-diphossugar_trans"/>
</dbReference>
<accession>A0AAU9CRK3</accession>
<keyword evidence="4" id="KW-0812">Transmembrane</keyword>
<dbReference type="PANTHER" id="PTHR43630">
    <property type="entry name" value="POLY-BETA-1,6-N-ACETYL-D-GLUCOSAMINE SYNTHASE"/>
    <property type="match status" value="1"/>
</dbReference>
<feature type="domain" description="Glycosyltransferase 2-like" evidence="5">
    <location>
        <begin position="46"/>
        <end position="209"/>
    </location>
</feature>
<dbReference type="PANTHER" id="PTHR43630:SF1">
    <property type="entry name" value="POLY-BETA-1,6-N-ACETYL-D-GLUCOSAMINE SYNTHASE"/>
    <property type="match status" value="1"/>
</dbReference>
<evidence type="ECO:0000256" key="1">
    <source>
        <dbReference type="ARBA" id="ARBA00006739"/>
    </source>
</evidence>
<dbReference type="KEGG" id="fax:FUAX_30490"/>
<keyword evidence="4" id="KW-0472">Membrane</keyword>
<feature type="transmembrane region" description="Helical" evidence="4">
    <location>
        <begin position="338"/>
        <end position="359"/>
    </location>
</feature>
<dbReference type="InterPro" id="IPR001173">
    <property type="entry name" value="Glyco_trans_2-like"/>
</dbReference>
<dbReference type="Proteomes" id="UP001348817">
    <property type="component" value="Chromosome"/>
</dbReference>
<keyword evidence="2" id="KW-0328">Glycosyltransferase</keyword>
<evidence type="ECO:0000259" key="5">
    <source>
        <dbReference type="Pfam" id="PF00535"/>
    </source>
</evidence>
<keyword evidence="3 6" id="KW-0808">Transferase</keyword>
<keyword evidence="4" id="KW-1133">Transmembrane helix</keyword>
<evidence type="ECO:0000313" key="6">
    <source>
        <dbReference type="EMBL" id="BDD10617.1"/>
    </source>
</evidence>
<dbReference type="EMBL" id="AP025314">
    <property type="protein sequence ID" value="BDD10617.1"/>
    <property type="molecule type" value="Genomic_DNA"/>
</dbReference>
<proteinExistence type="inferred from homology"/>